<dbReference type="CDD" id="cd18793">
    <property type="entry name" value="SF2_C_SNF"/>
    <property type="match status" value="1"/>
</dbReference>
<dbReference type="SMART" id="SM00490">
    <property type="entry name" value="HELICc"/>
    <property type="match status" value="1"/>
</dbReference>
<dbReference type="PANTHER" id="PTHR45766">
    <property type="entry name" value="DNA ANNEALING HELICASE AND ENDONUCLEASE ZRANB3 FAMILY MEMBER"/>
    <property type="match status" value="1"/>
</dbReference>
<dbReference type="Proteomes" id="UP000295830">
    <property type="component" value="Unassembled WGS sequence"/>
</dbReference>
<dbReference type="InterPro" id="IPR001650">
    <property type="entry name" value="Helicase_C-like"/>
</dbReference>
<dbReference type="SUPFAM" id="SSF52540">
    <property type="entry name" value="P-loop containing nucleoside triphosphate hydrolases"/>
    <property type="match status" value="2"/>
</dbReference>
<accession>A0A4R7K173</accession>
<organism evidence="8 9">
    <name type="scientific">Halospina denitrificans</name>
    <dbReference type="NCBI Taxonomy" id="332522"/>
    <lineage>
        <taxon>Bacteria</taxon>
        <taxon>Pseudomonadati</taxon>
        <taxon>Pseudomonadota</taxon>
        <taxon>Gammaproteobacteria</taxon>
        <taxon>Halospina</taxon>
    </lineage>
</organism>
<feature type="domain" description="Helicase C-terminal" evidence="7">
    <location>
        <begin position="531"/>
        <end position="689"/>
    </location>
</feature>
<gene>
    <name evidence="8" type="ORF">DES49_0682</name>
</gene>
<dbReference type="InterPro" id="IPR057342">
    <property type="entry name" value="DEXDc_RapA"/>
</dbReference>
<evidence type="ECO:0000256" key="1">
    <source>
        <dbReference type="ARBA" id="ARBA00022741"/>
    </source>
</evidence>
<dbReference type="GO" id="GO:0004386">
    <property type="term" value="F:helicase activity"/>
    <property type="evidence" value="ECO:0007669"/>
    <property type="project" value="UniProtKB-KW"/>
</dbReference>
<evidence type="ECO:0000313" key="9">
    <source>
        <dbReference type="Proteomes" id="UP000295830"/>
    </source>
</evidence>
<evidence type="ECO:0000256" key="4">
    <source>
        <dbReference type="ARBA" id="ARBA00022840"/>
    </source>
</evidence>
<keyword evidence="2" id="KW-0378">Hydrolase</keyword>
<dbReference type="PROSITE" id="PS51194">
    <property type="entry name" value="HELICASE_CTER"/>
    <property type="match status" value="1"/>
</dbReference>
<dbReference type="InterPro" id="IPR014001">
    <property type="entry name" value="Helicase_ATP-bd"/>
</dbReference>
<sequence length="1044" mass="119023">MENWPSKIITPGSRVRVVTAPDRIGTVTNRTDGTERRPRVYVAFDNEPQEAILVSSLEPIEDEPLSDYERFERGLFGGVHHLRKEITYRRLSGKLANLIYSLNTTNTHFLGYQFKPVLNFLDSPSNGILIADEVGLGKTIEAGLIWTELRARMDARRILIVCPAMLREKWVQELAARFGVNADIVDASELHKKLESASARPNEEFALVASLQGLRPPRGFEESDSKNGAAKLGRLLDQLGTETPLLDLAIVDEAHYLRNESSQTHKFGKLLRPVSENLVMLSATPVQLHNRDLFNLLNLLDEDAFPYESALEETLHSNAPLVGLRDKVLAGTAKPEDFTTALGEANDRSIFGESLQIEYLENNIPSEEELTEPQVRSEVANQIDRINPLNKVVSRTLKRDVTENRVLRMPAALSTKMSDVEQDFYERVTHKVRSYCADNSLATGFILTIPQRQMASSMPAACRAWQRKLTQQEKEIEEIIYELDGQDLEADADEPTQMSSLMEELVHISQEVGSYDQLKANDSKYNTLINNLKKYWKQYPQKKIILFAFYKETLYYLNERLSEDNVGSVVLHGGMDKNPIIREFQERDDQQILLSSEVAAEGVDLQFSSMLINYDLPWNPMKIEQRIGRIDRIGQAAERINIWNLIYEDSIDERVYTRLLERLDIFKVAMGSMETLLGDQIHQLTKDLLTHELNAEQEKERIEQTAMALENKLKQQTELEEAAPQLIAHGDFIQNKVRAAQELGRYIQGDDLFLYIRDYLTENYPGSRLIQADDAECYFCELSTAGRTDLSEFITHNNLHGKTQILSYKPKPLFFCNKQGISSSRCEKITQDHPLTRFVTKGLSAKPAGATDYAIHAMEVPRIEVGQISNGVYVYAIARWSISGALDTERLSYVVKNLETMESLSSDDAEFVVNTAALKGSDWNAARNEIDTEYAVDVFDETREELEEDFKRYSNAMDRENQDRVKMMIATLEKRLSNQTQKIQERIETYRQSGDQKKLRMVAPEEGKLKKLKTRLTDRIEELKKRQKVSVKSHFVAGGVIKIK</sequence>
<keyword evidence="9" id="KW-1185">Reference proteome</keyword>
<proteinExistence type="predicted"/>
<dbReference type="Gene3D" id="3.40.50.300">
    <property type="entry name" value="P-loop containing nucleotide triphosphate hydrolases"/>
    <property type="match status" value="1"/>
</dbReference>
<keyword evidence="4" id="KW-0067">ATP-binding</keyword>
<dbReference type="InterPro" id="IPR038718">
    <property type="entry name" value="SNF2-like_sf"/>
</dbReference>
<dbReference type="InterPro" id="IPR049730">
    <property type="entry name" value="SNF2/RAD54-like_C"/>
</dbReference>
<dbReference type="PANTHER" id="PTHR45766:SF6">
    <property type="entry name" value="SWI_SNF-RELATED MATRIX-ASSOCIATED ACTIN-DEPENDENT REGULATOR OF CHROMATIN SUBFAMILY A-LIKE PROTEIN 1"/>
    <property type="match status" value="1"/>
</dbReference>
<dbReference type="Pfam" id="PF00176">
    <property type="entry name" value="SNF2-rel_dom"/>
    <property type="match status" value="1"/>
</dbReference>
<dbReference type="Gene3D" id="3.40.50.10810">
    <property type="entry name" value="Tandem AAA-ATPase domain"/>
    <property type="match status" value="1"/>
</dbReference>
<dbReference type="PROSITE" id="PS51192">
    <property type="entry name" value="HELICASE_ATP_BIND_1"/>
    <property type="match status" value="1"/>
</dbReference>
<dbReference type="CDD" id="cd18011">
    <property type="entry name" value="DEXDc_RapA"/>
    <property type="match status" value="1"/>
</dbReference>
<feature type="domain" description="Helicase ATP-binding" evidence="6">
    <location>
        <begin position="119"/>
        <end position="303"/>
    </location>
</feature>
<keyword evidence="1" id="KW-0547">Nucleotide-binding</keyword>
<dbReference type="RefSeq" id="WP_208297008.1">
    <property type="nucleotide sequence ID" value="NZ_SOAX01000001.1"/>
</dbReference>
<reference evidence="8 9" key="1">
    <citation type="submission" date="2019-03" db="EMBL/GenBank/DDBJ databases">
        <title>Genomic Encyclopedia of Type Strains, Phase IV (KMG-IV): sequencing the most valuable type-strain genomes for metagenomic binning, comparative biology and taxonomic classification.</title>
        <authorList>
            <person name="Goeker M."/>
        </authorList>
    </citation>
    <scope>NUCLEOTIDE SEQUENCE [LARGE SCALE GENOMIC DNA]</scope>
    <source>
        <strain evidence="8 9">DSM 15505</strain>
    </source>
</reference>
<feature type="coiled-coil region" evidence="5">
    <location>
        <begin position="681"/>
        <end position="719"/>
    </location>
</feature>
<protein>
    <submittedName>
        <fullName evidence="8">SNF2 domain-containing protein</fullName>
    </submittedName>
</protein>
<evidence type="ECO:0000256" key="5">
    <source>
        <dbReference type="SAM" id="Coils"/>
    </source>
</evidence>
<dbReference type="InterPro" id="IPR000330">
    <property type="entry name" value="SNF2_N"/>
</dbReference>
<evidence type="ECO:0000256" key="3">
    <source>
        <dbReference type="ARBA" id="ARBA00022806"/>
    </source>
</evidence>
<evidence type="ECO:0000313" key="8">
    <source>
        <dbReference type="EMBL" id="TDT44571.1"/>
    </source>
</evidence>
<dbReference type="GO" id="GO:0016787">
    <property type="term" value="F:hydrolase activity"/>
    <property type="evidence" value="ECO:0007669"/>
    <property type="project" value="UniProtKB-KW"/>
</dbReference>
<keyword evidence="5" id="KW-0175">Coiled coil</keyword>
<dbReference type="GO" id="GO:0005524">
    <property type="term" value="F:ATP binding"/>
    <property type="evidence" value="ECO:0007669"/>
    <property type="project" value="UniProtKB-KW"/>
</dbReference>
<dbReference type="Pfam" id="PF00271">
    <property type="entry name" value="Helicase_C"/>
    <property type="match status" value="1"/>
</dbReference>
<dbReference type="InterPro" id="IPR027417">
    <property type="entry name" value="P-loop_NTPase"/>
</dbReference>
<dbReference type="SMART" id="SM00487">
    <property type="entry name" value="DEXDc"/>
    <property type="match status" value="1"/>
</dbReference>
<evidence type="ECO:0000259" key="7">
    <source>
        <dbReference type="PROSITE" id="PS51194"/>
    </source>
</evidence>
<comment type="caution">
    <text evidence="8">The sequence shown here is derived from an EMBL/GenBank/DDBJ whole genome shotgun (WGS) entry which is preliminary data.</text>
</comment>
<dbReference type="AlphaFoldDB" id="A0A4R7K173"/>
<name>A0A4R7K173_9GAMM</name>
<feature type="coiled-coil region" evidence="5">
    <location>
        <begin position="936"/>
        <end position="1026"/>
    </location>
</feature>
<keyword evidence="3" id="KW-0347">Helicase</keyword>
<dbReference type="EMBL" id="SOAX01000001">
    <property type="protein sequence ID" value="TDT44571.1"/>
    <property type="molecule type" value="Genomic_DNA"/>
</dbReference>
<evidence type="ECO:0000259" key="6">
    <source>
        <dbReference type="PROSITE" id="PS51192"/>
    </source>
</evidence>
<evidence type="ECO:0000256" key="2">
    <source>
        <dbReference type="ARBA" id="ARBA00022801"/>
    </source>
</evidence>